<protein>
    <submittedName>
        <fullName evidence="1">Uncharacterized protein</fullName>
    </submittedName>
</protein>
<sequence>MRSVIALFVISCLLALVSSTWVGIDNMSVSKFYDIQDTACLAVDPAFAGNYNKVYVSGYATMFFANNDCTNQVSLNYQLNPWAGVPRPIRSVKVIM</sequence>
<proteinExistence type="predicted"/>
<organism evidence="1 2">
    <name type="scientific">Coemansia linderi</name>
    <dbReference type="NCBI Taxonomy" id="2663919"/>
    <lineage>
        <taxon>Eukaryota</taxon>
        <taxon>Fungi</taxon>
        <taxon>Fungi incertae sedis</taxon>
        <taxon>Zoopagomycota</taxon>
        <taxon>Kickxellomycotina</taxon>
        <taxon>Kickxellomycetes</taxon>
        <taxon>Kickxellales</taxon>
        <taxon>Kickxellaceae</taxon>
        <taxon>Coemansia</taxon>
    </lineage>
</organism>
<evidence type="ECO:0000313" key="1">
    <source>
        <dbReference type="EMBL" id="KAJ2789924.1"/>
    </source>
</evidence>
<comment type="caution">
    <text evidence="1">The sequence shown here is derived from an EMBL/GenBank/DDBJ whole genome shotgun (WGS) entry which is preliminary data.</text>
</comment>
<reference evidence="1" key="1">
    <citation type="submission" date="2022-07" db="EMBL/GenBank/DDBJ databases">
        <title>Phylogenomic reconstructions and comparative analyses of Kickxellomycotina fungi.</title>
        <authorList>
            <person name="Reynolds N.K."/>
            <person name="Stajich J.E."/>
            <person name="Barry K."/>
            <person name="Grigoriev I.V."/>
            <person name="Crous P."/>
            <person name="Smith M.E."/>
        </authorList>
    </citation>
    <scope>NUCLEOTIDE SEQUENCE</scope>
    <source>
        <strain evidence="1">BCRC 34191</strain>
    </source>
</reference>
<name>A0ACC1KHJ8_9FUNG</name>
<dbReference type="EMBL" id="JANBUK010000450">
    <property type="protein sequence ID" value="KAJ2789924.1"/>
    <property type="molecule type" value="Genomic_DNA"/>
</dbReference>
<accession>A0ACC1KHJ8</accession>
<keyword evidence="2" id="KW-1185">Reference proteome</keyword>
<gene>
    <name evidence="1" type="ORF">GGI18_002117</name>
</gene>
<evidence type="ECO:0000313" key="2">
    <source>
        <dbReference type="Proteomes" id="UP001140066"/>
    </source>
</evidence>
<dbReference type="Proteomes" id="UP001140066">
    <property type="component" value="Unassembled WGS sequence"/>
</dbReference>